<keyword evidence="2" id="KW-1185">Reference proteome</keyword>
<name>A0ACC0UTE7_9HYPO</name>
<gene>
    <name evidence="1" type="ORF">N3K66_007821</name>
</gene>
<reference evidence="1" key="1">
    <citation type="submission" date="2022-10" db="EMBL/GenBank/DDBJ databases">
        <title>Complete Genome of Trichothecium roseum strain YXFP-22015, a Plant Pathogen Isolated from Citrus.</title>
        <authorList>
            <person name="Wang Y."/>
            <person name="Zhu L."/>
        </authorList>
    </citation>
    <scope>NUCLEOTIDE SEQUENCE</scope>
    <source>
        <strain evidence="1">YXFP-22015</strain>
    </source>
</reference>
<organism evidence="1 2">
    <name type="scientific">Trichothecium roseum</name>
    <dbReference type="NCBI Taxonomy" id="47278"/>
    <lineage>
        <taxon>Eukaryota</taxon>
        <taxon>Fungi</taxon>
        <taxon>Dikarya</taxon>
        <taxon>Ascomycota</taxon>
        <taxon>Pezizomycotina</taxon>
        <taxon>Sordariomycetes</taxon>
        <taxon>Hypocreomycetidae</taxon>
        <taxon>Hypocreales</taxon>
        <taxon>Hypocreales incertae sedis</taxon>
        <taxon>Trichothecium</taxon>
    </lineage>
</organism>
<protein>
    <submittedName>
        <fullName evidence="1">Uncharacterized protein</fullName>
    </submittedName>
</protein>
<dbReference type="Proteomes" id="UP001163324">
    <property type="component" value="Chromosome 8"/>
</dbReference>
<evidence type="ECO:0000313" key="1">
    <source>
        <dbReference type="EMBL" id="KAI9896799.1"/>
    </source>
</evidence>
<comment type="caution">
    <text evidence="1">The sequence shown here is derived from an EMBL/GenBank/DDBJ whole genome shotgun (WGS) entry which is preliminary data.</text>
</comment>
<sequence length="267" mass="28645">MRLDELAASMVLLPVVATALSIPPSPPQQQQQRDLHENSQLAFYPAANPNGIGILVVPGGGYASVSLDYEGANTTAYLNDRGYDAWVLDYSTSSTAPTPLWPVPLNEAADAVRSIREQTSSNRALTKLGIWGYSAGGHLAAMTATNPDLALDFGILAYPVITMDPAYAHAGSRQNLIGPDPSPELQAQASAEKAVTAQTPPIFLFHTADDDTVPVQNALLFADAMAANKRPFQTLILPDGPHGIALALDDPVRNWTPELERWMKYSI</sequence>
<proteinExistence type="predicted"/>
<dbReference type="EMBL" id="CM047947">
    <property type="protein sequence ID" value="KAI9896799.1"/>
    <property type="molecule type" value="Genomic_DNA"/>
</dbReference>
<accession>A0ACC0UTE7</accession>
<evidence type="ECO:0000313" key="2">
    <source>
        <dbReference type="Proteomes" id="UP001163324"/>
    </source>
</evidence>